<keyword evidence="1" id="KW-0472">Membrane</keyword>
<dbReference type="KEGG" id="talb:FTW19_08055"/>
<reference evidence="2 3" key="1">
    <citation type="submission" date="2019-08" db="EMBL/GenBank/DDBJ databases">
        <title>Complete genome sequence of Terriglobus albidus strain ORNL.</title>
        <authorList>
            <person name="Podar M."/>
        </authorList>
    </citation>
    <scope>NUCLEOTIDE SEQUENCE [LARGE SCALE GENOMIC DNA]</scope>
    <source>
        <strain evidence="2 3">ORNL</strain>
    </source>
</reference>
<sequence length="493" mass="55083">MIFCVAAFFFAYRSINWSWQWDTSAMHYVNFFIDHGKAPYRDIVDMNMPGSYFIEGWALRIFGPGDLGWRLYDFFLLAVLTASMIVIAWPYDWLAGLFGGAMFTIIHGAEGAGNAAQREEVMTVLIVAGIAFAFSALRARRPLLMLPFGFLVWLAASLKPMAAPLGVILLLMSIPPLRRRKEAVIPYIGFALLGFAAASLIIAGFLLRYHATGDFLSITKRLLPYYAGVGNLDIVTLLILLPPRIAFIPLLLITLILTLRNKDWKNWERQALAVTICFGALSFVAQRKGFSYHRYPLTAFLLLWMGLEFCRAMKMQGWTRGLGLTGVAGVLLLIPGYCVSIYGAKPNSELTDALVLDLNRLGGPKLQNQVQCLDMVSGCLGALYRVGLVHHTKFLGDFMLFGPPGSHPSAYYRNMFLEEVQHNPPGVIVLTTSGLGQPESFEKIAQWPQFVEFLNSNYSLDVTRMYDPINPRGYRIYLLKSGNVALTDGHLQH</sequence>
<dbReference type="OrthoDB" id="108826at2"/>
<feature type="transmembrane region" description="Helical" evidence="1">
    <location>
        <begin position="69"/>
        <end position="87"/>
    </location>
</feature>
<dbReference type="Proteomes" id="UP000321820">
    <property type="component" value="Chromosome"/>
</dbReference>
<keyword evidence="3" id="KW-1185">Reference proteome</keyword>
<accession>A0A5B9E6U1</accession>
<proteinExistence type="predicted"/>
<dbReference type="RefSeq" id="WP_147647143.1">
    <property type="nucleotide sequence ID" value="NZ_CP042806.1"/>
</dbReference>
<name>A0A5B9E6U1_9BACT</name>
<keyword evidence="1" id="KW-1133">Transmembrane helix</keyword>
<evidence type="ECO:0008006" key="4">
    <source>
        <dbReference type="Google" id="ProtNLM"/>
    </source>
</evidence>
<evidence type="ECO:0000256" key="1">
    <source>
        <dbReference type="SAM" id="Phobius"/>
    </source>
</evidence>
<gene>
    <name evidence="2" type="ORF">FTW19_08055</name>
</gene>
<feature type="transmembrane region" description="Helical" evidence="1">
    <location>
        <begin position="151"/>
        <end position="172"/>
    </location>
</feature>
<keyword evidence="1" id="KW-0812">Transmembrane</keyword>
<dbReference type="AlphaFoldDB" id="A0A5B9E6U1"/>
<feature type="transmembrane region" description="Helical" evidence="1">
    <location>
        <begin position="184"/>
        <end position="207"/>
    </location>
</feature>
<organism evidence="2 3">
    <name type="scientific">Terriglobus albidus</name>
    <dbReference type="NCBI Taxonomy" id="1592106"/>
    <lineage>
        <taxon>Bacteria</taxon>
        <taxon>Pseudomonadati</taxon>
        <taxon>Acidobacteriota</taxon>
        <taxon>Terriglobia</taxon>
        <taxon>Terriglobales</taxon>
        <taxon>Acidobacteriaceae</taxon>
        <taxon>Terriglobus</taxon>
    </lineage>
</organism>
<evidence type="ECO:0000313" key="3">
    <source>
        <dbReference type="Proteomes" id="UP000321820"/>
    </source>
</evidence>
<feature type="transmembrane region" description="Helical" evidence="1">
    <location>
        <begin position="234"/>
        <end position="259"/>
    </location>
</feature>
<protein>
    <recommendedName>
        <fullName evidence="4">Glycosyltransferase RgtA/B/C/D-like domain-containing protein</fullName>
    </recommendedName>
</protein>
<feature type="transmembrane region" description="Helical" evidence="1">
    <location>
        <begin position="93"/>
        <end position="109"/>
    </location>
</feature>
<feature type="transmembrane region" description="Helical" evidence="1">
    <location>
        <begin position="121"/>
        <end position="139"/>
    </location>
</feature>
<feature type="transmembrane region" description="Helical" evidence="1">
    <location>
        <begin position="322"/>
        <end position="344"/>
    </location>
</feature>
<evidence type="ECO:0000313" key="2">
    <source>
        <dbReference type="EMBL" id="QEE27953.1"/>
    </source>
</evidence>
<dbReference type="EMBL" id="CP042806">
    <property type="protein sequence ID" value="QEE27953.1"/>
    <property type="molecule type" value="Genomic_DNA"/>
</dbReference>